<evidence type="ECO:0000256" key="1">
    <source>
        <dbReference type="ARBA" id="ARBA00004477"/>
    </source>
</evidence>
<feature type="transmembrane region" description="Helical" evidence="13">
    <location>
        <begin position="252"/>
        <end position="269"/>
    </location>
</feature>
<comment type="function">
    <text evidence="12 13">Mannosyltransferase involved in glycosylphosphatidylinositol-anchor biosynthesis. Transfers the first alpha-1,4-mannose to GlcN-acyl-PI during GPI precursor assembly. Required for cell wall integrity.</text>
</comment>
<evidence type="ECO:0000256" key="2">
    <source>
        <dbReference type="ARBA" id="ARBA00004687"/>
    </source>
</evidence>
<gene>
    <name evidence="14" type="ORF">CANINC_000625</name>
</gene>
<dbReference type="PANTHER" id="PTHR12886">
    <property type="entry name" value="PIG-M MANNOSYLTRANSFERASE"/>
    <property type="match status" value="1"/>
</dbReference>
<organism evidence="14 15">
    <name type="scientific">Pichia inconspicua</name>
    <dbReference type="NCBI Taxonomy" id="52247"/>
    <lineage>
        <taxon>Eukaryota</taxon>
        <taxon>Fungi</taxon>
        <taxon>Dikarya</taxon>
        <taxon>Ascomycota</taxon>
        <taxon>Saccharomycotina</taxon>
        <taxon>Pichiomycetes</taxon>
        <taxon>Pichiales</taxon>
        <taxon>Pichiaceae</taxon>
        <taxon>Pichia</taxon>
    </lineage>
</organism>
<feature type="transmembrane region" description="Helical" evidence="13">
    <location>
        <begin position="187"/>
        <end position="208"/>
    </location>
</feature>
<dbReference type="UniPathway" id="UPA00196"/>
<dbReference type="Pfam" id="PF05007">
    <property type="entry name" value="Mannosyl_trans"/>
    <property type="match status" value="1"/>
</dbReference>
<dbReference type="PANTHER" id="PTHR12886:SF0">
    <property type="entry name" value="GPI MANNOSYLTRANSFERASE 1"/>
    <property type="match status" value="1"/>
</dbReference>
<evidence type="ECO:0000256" key="4">
    <source>
        <dbReference type="ARBA" id="ARBA00013797"/>
    </source>
</evidence>
<keyword evidence="10 13" id="KW-1133">Transmembrane helix</keyword>
<protein>
    <recommendedName>
        <fullName evidence="4 13">GPI mannosyltransferase 1</fullName>
        <ecNumber evidence="13">2.4.1.-</ecNumber>
    </recommendedName>
    <alternativeName>
        <fullName evidence="13">GPI mannosyltransferase I</fullName>
    </alternativeName>
</protein>
<keyword evidence="11 13" id="KW-0472">Membrane</keyword>
<dbReference type="STRING" id="52247.A0A4T0X5J4"/>
<dbReference type="GO" id="GO:0006506">
    <property type="term" value="P:GPI anchor biosynthetic process"/>
    <property type="evidence" value="ECO:0007669"/>
    <property type="project" value="UniProtKB-UniPathway"/>
</dbReference>
<dbReference type="GO" id="GO:0051751">
    <property type="term" value="F:alpha-1,4-mannosyltransferase activity"/>
    <property type="evidence" value="ECO:0007669"/>
    <property type="project" value="InterPro"/>
</dbReference>
<dbReference type="InterPro" id="IPR007704">
    <property type="entry name" value="PIG-M"/>
</dbReference>
<keyword evidence="6 13" id="KW-0328">Glycosyltransferase</keyword>
<feature type="transmembrane region" description="Helical" evidence="13">
    <location>
        <begin position="79"/>
        <end position="99"/>
    </location>
</feature>
<dbReference type="GO" id="GO:0005789">
    <property type="term" value="C:endoplasmic reticulum membrane"/>
    <property type="evidence" value="ECO:0007669"/>
    <property type="project" value="UniProtKB-SubCell"/>
</dbReference>
<dbReference type="AlphaFoldDB" id="A0A4T0X5J4"/>
<evidence type="ECO:0000313" key="15">
    <source>
        <dbReference type="Proteomes" id="UP000307173"/>
    </source>
</evidence>
<evidence type="ECO:0000256" key="9">
    <source>
        <dbReference type="ARBA" id="ARBA00022824"/>
    </source>
</evidence>
<evidence type="ECO:0000256" key="8">
    <source>
        <dbReference type="ARBA" id="ARBA00022692"/>
    </source>
</evidence>
<keyword evidence="8 13" id="KW-0812">Transmembrane</keyword>
<keyword evidence="5 13" id="KW-0337">GPI-anchor biosynthesis</keyword>
<feature type="transmembrane region" description="Helical" evidence="13">
    <location>
        <begin position="320"/>
        <end position="341"/>
    </location>
</feature>
<keyword evidence="9 13" id="KW-0256">Endoplasmic reticulum</keyword>
<name>A0A4T0X5J4_9ASCO</name>
<dbReference type="GO" id="GO:1990529">
    <property type="term" value="C:glycosylphosphatidylinositol-mannosyltransferase I complex"/>
    <property type="evidence" value="ECO:0007669"/>
    <property type="project" value="TreeGrafter"/>
</dbReference>
<comment type="similarity">
    <text evidence="3 13">Belongs to the PIGM family.</text>
</comment>
<sequence>MWKRLLLISLLIRIAFFYYGIYQDTHMPIPYTDIDYYVFTDAAKFAYNNESPFKRLTYRYTPLLALILEPTAIDGWFSFGKYIFIFCDLITGLLILISLPKKYKYLSCIWLLNPIVITISTRGSSESLLTSVILLSTYLLSKNIVLSGLVLGIAIHLKIYPVIYIPTYLLYIDSNQSLLKPITIKRIAFILSVILSASLLTYWMYLWYGQEYLDEAILYHFSRLDHRHNFSIYNIPLYINSYTSNNKISLERIAFVPQLGLVALIPLFIKPTPQTIYKIMFIQTLIFVTFNKVCTSQYFIWYLCLLPQYIVGSTLTLKKAIVLLLLWIITQAYWLYNGWLLEFKGQPHIFEHIYIAAVLFFICNVYLAGTFISDVKDQVALTLEKKET</sequence>
<evidence type="ECO:0000256" key="10">
    <source>
        <dbReference type="ARBA" id="ARBA00022989"/>
    </source>
</evidence>
<reference evidence="14 15" key="1">
    <citation type="journal article" date="2019" name="Front. Genet.">
        <title>Whole-Genome Sequencing of the Opportunistic Yeast Pathogen Candida inconspicua Uncovers Its Hybrid Origin.</title>
        <authorList>
            <person name="Mixao V."/>
            <person name="Hansen A.P."/>
            <person name="Saus E."/>
            <person name="Boekhout T."/>
            <person name="Lass-Florl C."/>
            <person name="Gabaldon T."/>
        </authorList>
    </citation>
    <scope>NUCLEOTIDE SEQUENCE [LARGE SCALE GENOMIC DNA]</scope>
    <source>
        <strain evidence="14 15">CBS 180</strain>
    </source>
</reference>
<evidence type="ECO:0000256" key="7">
    <source>
        <dbReference type="ARBA" id="ARBA00022679"/>
    </source>
</evidence>
<evidence type="ECO:0000256" key="3">
    <source>
        <dbReference type="ARBA" id="ARBA00011071"/>
    </source>
</evidence>
<evidence type="ECO:0000256" key="11">
    <source>
        <dbReference type="ARBA" id="ARBA00023136"/>
    </source>
</evidence>
<feature type="transmembrane region" description="Helical" evidence="13">
    <location>
        <begin position="281"/>
        <end position="300"/>
    </location>
</feature>
<feature type="transmembrane region" description="Helical" evidence="13">
    <location>
        <begin position="144"/>
        <end position="166"/>
    </location>
</feature>
<dbReference type="EMBL" id="SELW01000121">
    <property type="protein sequence ID" value="TID30709.1"/>
    <property type="molecule type" value="Genomic_DNA"/>
</dbReference>
<dbReference type="GO" id="GO:0004376">
    <property type="term" value="F:GPI mannosyltransferase activity"/>
    <property type="evidence" value="ECO:0007669"/>
    <property type="project" value="InterPro"/>
</dbReference>
<keyword evidence="7 13" id="KW-0808">Transferase</keyword>
<feature type="transmembrane region" description="Helical" evidence="13">
    <location>
        <begin position="106"/>
        <end position="124"/>
    </location>
</feature>
<comment type="subcellular location">
    <subcellularLocation>
        <location evidence="1 13">Endoplasmic reticulum membrane</location>
        <topology evidence="1 13">Multi-pass membrane protein</topology>
    </subcellularLocation>
</comment>
<feature type="transmembrane region" description="Helical" evidence="13">
    <location>
        <begin position="353"/>
        <end position="372"/>
    </location>
</feature>
<evidence type="ECO:0000256" key="6">
    <source>
        <dbReference type="ARBA" id="ARBA00022676"/>
    </source>
</evidence>
<evidence type="ECO:0000313" key="14">
    <source>
        <dbReference type="EMBL" id="TID30709.1"/>
    </source>
</evidence>
<dbReference type="EC" id="2.4.1.-" evidence="13"/>
<dbReference type="Proteomes" id="UP000307173">
    <property type="component" value="Unassembled WGS sequence"/>
</dbReference>
<dbReference type="OrthoDB" id="1741594at2759"/>
<comment type="caution">
    <text evidence="14">The sequence shown here is derived from an EMBL/GenBank/DDBJ whole genome shotgun (WGS) entry which is preliminary data.</text>
</comment>
<keyword evidence="15" id="KW-1185">Reference proteome</keyword>
<evidence type="ECO:0000256" key="12">
    <source>
        <dbReference type="ARBA" id="ARBA00025399"/>
    </source>
</evidence>
<proteinExistence type="inferred from homology"/>
<comment type="pathway">
    <text evidence="2 13">Glycolipid biosynthesis; glycosylphosphatidylinositol-anchor biosynthesis.</text>
</comment>
<evidence type="ECO:0000256" key="13">
    <source>
        <dbReference type="RuleBase" id="RU365064"/>
    </source>
</evidence>
<evidence type="ECO:0000256" key="5">
    <source>
        <dbReference type="ARBA" id="ARBA00022502"/>
    </source>
</evidence>
<accession>A0A4T0X5J4</accession>